<feature type="transmembrane region" description="Helical" evidence="1">
    <location>
        <begin position="35"/>
        <end position="53"/>
    </location>
</feature>
<dbReference type="HOGENOM" id="CLU_2740191_0_0_1"/>
<evidence type="ECO:0000313" key="2">
    <source>
        <dbReference type="EMBL" id="KDR70435.1"/>
    </source>
</evidence>
<dbReference type="AlphaFoldDB" id="A0A067SHQ3"/>
<organism evidence="2 3">
    <name type="scientific">Galerina marginata (strain CBS 339.88)</name>
    <dbReference type="NCBI Taxonomy" id="685588"/>
    <lineage>
        <taxon>Eukaryota</taxon>
        <taxon>Fungi</taxon>
        <taxon>Dikarya</taxon>
        <taxon>Basidiomycota</taxon>
        <taxon>Agaricomycotina</taxon>
        <taxon>Agaricomycetes</taxon>
        <taxon>Agaricomycetidae</taxon>
        <taxon>Agaricales</taxon>
        <taxon>Agaricineae</taxon>
        <taxon>Strophariaceae</taxon>
        <taxon>Galerina</taxon>
    </lineage>
</organism>
<name>A0A067SHQ3_GALM3</name>
<keyword evidence="1" id="KW-1133">Transmembrane helix</keyword>
<protein>
    <submittedName>
        <fullName evidence="2">Uncharacterized protein</fullName>
    </submittedName>
</protein>
<accession>A0A067SHQ3</accession>
<evidence type="ECO:0000313" key="3">
    <source>
        <dbReference type="Proteomes" id="UP000027222"/>
    </source>
</evidence>
<dbReference type="EMBL" id="KL142397">
    <property type="protein sequence ID" value="KDR70435.1"/>
    <property type="molecule type" value="Genomic_DNA"/>
</dbReference>
<dbReference type="Proteomes" id="UP000027222">
    <property type="component" value="Unassembled WGS sequence"/>
</dbReference>
<keyword evidence="3" id="KW-1185">Reference proteome</keyword>
<evidence type="ECO:0000256" key="1">
    <source>
        <dbReference type="SAM" id="Phobius"/>
    </source>
</evidence>
<keyword evidence="1" id="KW-0812">Transmembrane</keyword>
<keyword evidence="1" id="KW-0472">Membrane</keyword>
<reference evidence="3" key="1">
    <citation type="journal article" date="2014" name="Proc. Natl. Acad. Sci. U.S.A.">
        <title>Extensive sampling of basidiomycete genomes demonstrates inadequacy of the white-rot/brown-rot paradigm for wood decay fungi.</title>
        <authorList>
            <person name="Riley R."/>
            <person name="Salamov A.A."/>
            <person name="Brown D.W."/>
            <person name="Nagy L.G."/>
            <person name="Floudas D."/>
            <person name="Held B.W."/>
            <person name="Levasseur A."/>
            <person name="Lombard V."/>
            <person name="Morin E."/>
            <person name="Otillar R."/>
            <person name="Lindquist E.A."/>
            <person name="Sun H."/>
            <person name="LaButti K.M."/>
            <person name="Schmutz J."/>
            <person name="Jabbour D."/>
            <person name="Luo H."/>
            <person name="Baker S.E."/>
            <person name="Pisabarro A.G."/>
            <person name="Walton J.D."/>
            <person name="Blanchette R.A."/>
            <person name="Henrissat B."/>
            <person name="Martin F."/>
            <person name="Cullen D."/>
            <person name="Hibbett D.S."/>
            <person name="Grigoriev I.V."/>
        </authorList>
    </citation>
    <scope>NUCLEOTIDE SEQUENCE [LARGE SCALE GENOMIC DNA]</scope>
    <source>
        <strain evidence="3">CBS 339.88</strain>
    </source>
</reference>
<gene>
    <name evidence="2" type="ORF">GALMADRAFT_885131</name>
</gene>
<proteinExistence type="predicted"/>
<sequence>MWPPSSYALMQLVCSPQLYFGLREIVALSNSRPGILVSVIPLPFLVYPVLNVFKHKLLFSLKVPSISSRRW</sequence>